<sequence>MLQIKNIKKTYHTGNLIQKALDDVSLNLRDNEFVAILGPSGSGKTTLLNIIGGLDQYDDGDLIINGISTKNYTDKDWDSYRNHSVGFVFQSYNLIPHQTLLQNVELALTISGISKEERRKRAIEALDAVGLKEQMHKKPSQLSGGQMQRVSLARALVNNPDILLADEPTGALDTQTSHQVMDLLKDVAKDRLVVMVTHNPELADEYATRIVKVRDGKILNDSNPLTREETARLSDQPENKNLGKTSMSFLTALSLSFNNLKTKKARTILTAFAGSIGIIGIALILSLSTGVNDYITSIEKETLSEYPIQIQKMTSSMMSMMISMMSDDQAPDGDYVEEFPTLNMMAGGKSSNDLKSFKSYLDSHQELLDPYVRSIEYKYSLTPQIFRYEDQDIYQVCPDPVTQAMFGSSGMVSSMLTSTSMAEMFQELPEDPNLYQSQYELKAGTWPKNANEAVLVLDSTGLMSDVLSYSLGLRSGKELDDVLKVLQSKDGGKLDVKKEHWTYDDILGRSFKVLSSSQFYEYDSKFKVWSDKKDNADFLKNAVDKGIDLKITGIASPAKGESVTMLTQGIYYTPELMDQLIKIAADSDVVKAQLKTPKINIMTGDEFGKKPKDSAFSNEDLFTVDEKAFAEAFRIDESKMNLDASAFSDMNINPADLNLSGIMDFSSLAQALPAMNAETFNQIMNGAIKPVTEETMKEIFTNVYNGYDEYSKNNPSISLNNMAQGIQAYLNSEDVKNYVSSEINSIIQSSGVQIFDPKELEDLFKSLMQGYVEFAKTQPDPTDFETNFAAYMNSGAVSAKIGAYIASIQNKLGSIQVSNEQITAILNHIASGYDAYANANGFASAESVSKGFSDYLASESGQALIASEAGKIVNTGVIEKNIQSLMSSSMESAGSALSSQMSGVINQIMTSVSSSLAGSLSTGMGNLMNGMQDAFSIDPKALAKAFKMNMDESEFSELMMSMAMAEENSYENNLRKLGYVNLSDPSEIDIYPKSFESKDEIDQIITNYNEQVKKDGKEDREISYTDMVGTMMSGVTDIINTVSYVLIAFVAVSLIVSSIMIGVITYISVLERKKEIGILRSIGASKFNISEVFNAETFITGLLSGLIGIGITLLLLIPINMVIHTLTGNNIVNAVLPPAAAIGLIVLSVILTMLGGLIPSQKASHQDPVEALRSE</sequence>
<keyword evidence="8 10" id="KW-0472">Membrane</keyword>
<dbReference type="SUPFAM" id="SSF52540">
    <property type="entry name" value="P-loop containing nucleoside triphosphate hydrolases"/>
    <property type="match status" value="1"/>
</dbReference>
<dbReference type="InterPro" id="IPR003593">
    <property type="entry name" value="AAA+_ATPase"/>
</dbReference>
<evidence type="ECO:0000256" key="10">
    <source>
        <dbReference type="SAM" id="Phobius"/>
    </source>
</evidence>
<dbReference type="InterPro" id="IPR017871">
    <property type="entry name" value="ABC_transporter-like_CS"/>
</dbReference>
<evidence type="ECO:0000256" key="3">
    <source>
        <dbReference type="ARBA" id="ARBA00022475"/>
    </source>
</evidence>
<dbReference type="InterPro" id="IPR017911">
    <property type="entry name" value="MacB-like_ATP-bd"/>
</dbReference>
<evidence type="ECO:0000256" key="2">
    <source>
        <dbReference type="ARBA" id="ARBA00022448"/>
    </source>
</evidence>
<feature type="transmembrane region" description="Helical" evidence="10">
    <location>
        <begin position="268"/>
        <end position="287"/>
    </location>
</feature>
<gene>
    <name evidence="12" type="ORF">BO222_08620</name>
</gene>
<dbReference type="GO" id="GO:0098796">
    <property type="term" value="C:membrane protein complex"/>
    <property type="evidence" value="ECO:0007669"/>
    <property type="project" value="UniProtKB-ARBA"/>
</dbReference>
<dbReference type="RefSeq" id="WP_075820226.1">
    <property type="nucleotide sequence ID" value="NZ_CAPNHH010000131.1"/>
</dbReference>
<comment type="caution">
    <text evidence="12">The sequence shown here is derived from an EMBL/GenBank/DDBJ whole genome shotgun (WGS) entry which is preliminary data.</text>
</comment>
<dbReference type="Pfam" id="PF02687">
    <property type="entry name" value="FtsX"/>
    <property type="match status" value="1"/>
</dbReference>
<dbReference type="PROSITE" id="PS00211">
    <property type="entry name" value="ABC_TRANSPORTER_1"/>
    <property type="match status" value="1"/>
</dbReference>
<feature type="domain" description="ABC transporter" evidence="11">
    <location>
        <begin position="2"/>
        <end position="240"/>
    </location>
</feature>
<dbReference type="Proteomes" id="UP000186341">
    <property type="component" value="Unassembled WGS sequence"/>
</dbReference>
<keyword evidence="13" id="KW-1185">Reference proteome</keyword>
<dbReference type="SMART" id="SM00382">
    <property type="entry name" value="AAA"/>
    <property type="match status" value="1"/>
</dbReference>
<comment type="subcellular location">
    <subcellularLocation>
        <location evidence="1">Cell inner membrane</location>
        <topology evidence="1">Multi-pass membrane protein</topology>
    </subcellularLocation>
</comment>
<accession>A0A1U7NES1</accession>
<organism evidence="12 13">
    <name type="scientific">Ileibacterium valens</name>
    <dbReference type="NCBI Taxonomy" id="1862668"/>
    <lineage>
        <taxon>Bacteria</taxon>
        <taxon>Bacillati</taxon>
        <taxon>Bacillota</taxon>
        <taxon>Erysipelotrichia</taxon>
        <taxon>Erysipelotrichales</taxon>
        <taxon>Erysipelotrichaceae</taxon>
        <taxon>Ileibacterium</taxon>
    </lineage>
</organism>
<dbReference type="InterPro" id="IPR003838">
    <property type="entry name" value="ABC3_permease_C"/>
</dbReference>
<evidence type="ECO:0000313" key="13">
    <source>
        <dbReference type="Proteomes" id="UP000186341"/>
    </source>
</evidence>
<dbReference type="CDD" id="cd03255">
    <property type="entry name" value="ABC_MJ0796_LolCDE_FtsE"/>
    <property type="match status" value="1"/>
</dbReference>
<evidence type="ECO:0000259" key="11">
    <source>
        <dbReference type="PROSITE" id="PS50893"/>
    </source>
</evidence>
<evidence type="ECO:0000256" key="9">
    <source>
        <dbReference type="ARBA" id="ARBA00038388"/>
    </source>
</evidence>
<dbReference type="PANTHER" id="PTHR42798:SF6">
    <property type="entry name" value="CELL DIVISION ATP-BINDING PROTEIN FTSE"/>
    <property type="match status" value="1"/>
</dbReference>
<name>A0A1U7NES1_9FIRM</name>
<keyword evidence="7 10" id="KW-1133">Transmembrane helix</keyword>
<dbReference type="EMBL" id="MPJW01000171">
    <property type="protein sequence ID" value="OLU38314.1"/>
    <property type="molecule type" value="Genomic_DNA"/>
</dbReference>
<feature type="transmembrane region" description="Helical" evidence="10">
    <location>
        <begin position="1098"/>
        <end position="1119"/>
    </location>
</feature>
<dbReference type="Pfam" id="PF00005">
    <property type="entry name" value="ABC_tran"/>
    <property type="match status" value="1"/>
</dbReference>
<feature type="transmembrane region" description="Helical" evidence="10">
    <location>
        <begin position="1044"/>
        <end position="1070"/>
    </location>
</feature>
<dbReference type="PROSITE" id="PS50893">
    <property type="entry name" value="ABC_TRANSPORTER_2"/>
    <property type="match status" value="1"/>
</dbReference>
<keyword evidence="6" id="KW-0067">ATP-binding</keyword>
<dbReference type="InterPro" id="IPR027417">
    <property type="entry name" value="P-loop_NTPase"/>
</dbReference>
<evidence type="ECO:0000256" key="1">
    <source>
        <dbReference type="ARBA" id="ARBA00004429"/>
    </source>
</evidence>
<evidence type="ECO:0000256" key="5">
    <source>
        <dbReference type="ARBA" id="ARBA00022741"/>
    </source>
</evidence>
<dbReference type="OrthoDB" id="2079174at2"/>
<dbReference type="GO" id="GO:0022857">
    <property type="term" value="F:transmembrane transporter activity"/>
    <property type="evidence" value="ECO:0007669"/>
    <property type="project" value="UniProtKB-ARBA"/>
</dbReference>
<keyword evidence="4 10" id="KW-0812">Transmembrane</keyword>
<keyword evidence="2" id="KW-0813">Transport</keyword>
<dbReference type="Gene3D" id="3.40.50.300">
    <property type="entry name" value="P-loop containing nucleotide triphosphate hydrolases"/>
    <property type="match status" value="1"/>
</dbReference>
<dbReference type="InterPro" id="IPR003439">
    <property type="entry name" value="ABC_transporter-like_ATP-bd"/>
</dbReference>
<evidence type="ECO:0000256" key="7">
    <source>
        <dbReference type="ARBA" id="ARBA00022989"/>
    </source>
</evidence>
<reference evidence="12 13" key="1">
    <citation type="submission" date="2016-11" db="EMBL/GenBank/DDBJ databases">
        <title>Description of two novel members of the family Erysipelotrichaceae: Ileibacterium lipovorans gen. nov., sp. nov. and Dubosiella newyorkensis, gen. nov., sp. nov.</title>
        <authorList>
            <person name="Cox L.M."/>
            <person name="Sohn J."/>
            <person name="Tyrrell K.L."/>
            <person name="Citron D.M."/>
            <person name="Lawson P.A."/>
            <person name="Patel N.B."/>
            <person name="Iizumi T."/>
            <person name="Perez-Perez G.I."/>
            <person name="Goldstein E.J."/>
            <person name="Blaser M.J."/>
        </authorList>
    </citation>
    <scope>NUCLEOTIDE SEQUENCE [LARGE SCALE GENOMIC DNA]</scope>
    <source>
        <strain evidence="12 13">NYU-BL-A3</strain>
    </source>
</reference>
<evidence type="ECO:0000256" key="4">
    <source>
        <dbReference type="ARBA" id="ARBA00022692"/>
    </source>
</evidence>
<dbReference type="GO" id="GO:0005886">
    <property type="term" value="C:plasma membrane"/>
    <property type="evidence" value="ECO:0007669"/>
    <property type="project" value="UniProtKB-SubCell"/>
</dbReference>
<dbReference type="GeneID" id="82203228"/>
<dbReference type="PANTHER" id="PTHR42798">
    <property type="entry name" value="LIPOPROTEIN-RELEASING SYSTEM ATP-BINDING PROTEIN LOLD"/>
    <property type="match status" value="1"/>
</dbReference>
<protein>
    <submittedName>
        <fullName evidence="12">ABC transporter</fullName>
    </submittedName>
</protein>
<evidence type="ECO:0000313" key="12">
    <source>
        <dbReference type="EMBL" id="OLU38314.1"/>
    </source>
</evidence>
<dbReference type="FunFam" id="3.40.50.300:FF:000032">
    <property type="entry name" value="Export ABC transporter ATP-binding protein"/>
    <property type="match status" value="1"/>
</dbReference>
<keyword evidence="5" id="KW-0547">Nucleotide-binding</keyword>
<dbReference type="GO" id="GO:0005524">
    <property type="term" value="F:ATP binding"/>
    <property type="evidence" value="ECO:0007669"/>
    <property type="project" value="UniProtKB-KW"/>
</dbReference>
<evidence type="ECO:0000256" key="8">
    <source>
        <dbReference type="ARBA" id="ARBA00023136"/>
    </source>
</evidence>
<proteinExistence type="inferred from homology"/>
<dbReference type="AlphaFoldDB" id="A0A1U7NES1"/>
<comment type="similarity">
    <text evidence="9">Belongs to the ABC transporter superfamily. Macrolide exporter (TC 3.A.1.122) family.</text>
</comment>
<evidence type="ECO:0000256" key="6">
    <source>
        <dbReference type="ARBA" id="ARBA00022840"/>
    </source>
</evidence>
<feature type="transmembrane region" description="Helical" evidence="10">
    <location>
        <begin position="1139"/>
        <end position="1158"/>
    </location>
</feature>
<dbReference type="GO" id="GO:0016887">
    <property type="term" value="F:ATP hydrolysis activity"/>
    <property type="evidence" value="ECO:0007669"/>
    <property type="project" value="InterPro"/>
</dbReference>
<keyword evidence="3" id="KW-1003">Cell membrane</keyword>